<evidence type="ECO:0000256" key="1">
    <source>
        <dbReference type="ARBA" id="ARBA00022801"/>
    </source>
</evidence>
<dbReference type="PANTHER" id="PTHR43283:SF11">
    <property type="entry name" value="BETA-LACTAMASE-RELATED DOMAIN-CONTAINING PROTEIN"/>
    <property type="match status" value="1"/>
</dbReference>
<evidence type="ECO:0000313" key="3">
    <source>
        <dbReference type="EMBL" id="NQV66623.1"/>
    </source>
</evidence>
<dbReference type="InterPro" id="IPR050789">
    <property type="entry name" value="Diverse_Enzym_Activities"/>
</dbReference>
<feature type="domain" description="Beta-lactamase-related" evidence="2">
    <location>
        <begin position="115"/>
        <end position="361"/>
    </location>
</feature>
<comment type="caution">
    <text evidence="3">The sequence shown here is derived from an EMBL/GenBank/DDBJ whole genome shotgun (WGS) entry which is preliminary data.</text>
</comment>
<dbReference type="Gene3D" id="3.40.710.10">
    <property type="entry name" value="DD-peptidase/beta-lactamase superfamily"/>
    <property type="match status" value="1"/>
</dbReference>
<gene>
    <name evidence="3" type="ORF">HQ497_14795</name>
</gene>
<evidence type="ECO:0000259" key="2">
    <source>
        <dbReference type="Pfam" id="PF00144"/>
    </source>
</evidence>
<keyword evidence="1 3" id="KW-0378">Hydrolase</keyword>
<accession>A0A972VZR3</accession>
<dbReference type="GO" id="GO:0016787">
    <property type="term" value="F:hydrolase activity"/>
    <property type="evidence" value="ECO:0007669"/>
    <property type="project" value="UniProtKB-KW"/>
</dbReference>
<dbReference type="SUPFAM" id="SSF56601">
    <property type="entry name" value="beta-lactamase/transpeptidase-like"/>
    <property type="match status" value="1"/>
</dbReference>
<sequence>MLLTMMVSVAAGADYFPGQNWQSKSPAAAGFVPEKLAAAIALAKAHETRLPEQLAKYLDVRDLPKVRSMYSFTNEPFDEVIGPMAPRGPFTGMVIKGGYIIAQWGDVERVDMTHSISKTFLSSVAGLAVDAGLIRSVNDRVGPYVPTALFEGEHNSQITWDHLLRQTSFWRGTLWGKPDWADRPGKEPWAEFARETPAPGTEWKYNDVRVNALALALLHVWRQPLPVVLKERLMDRIGASNTWRWHGYDNAWIELDGQQMQSVTGGGHWGGGMFISALDLGRLGLLALHKGQWQDQQILSMDWVRQSRTPTPVQPTYGYMNYFLNTDQKLLPNQRANSYYFAGAGSNIVFVDEADDLVVVLRWIDNKALDQVLQAITGALSKS</sequence>
<dbReference type="Pfam" id="PF00144">
    <property type="entry name" value="Beta-lactamase"/>
    <property type="match status" value="1"/>
</dbReference>
<dbReference type="Proteomes" id="UP000754644">
    <property type="component" value="Unassembled WGS sequence"/>
</dbReference>
<dbReference type="PANTHER" id="PTHR43283">
    <property type="entry name" value="BETA-LACTAMASE-RELATED"/>
    <property type="match status" value="1"/>
</dbReference>
<dbReference type="AlphaFoldDB" id="A0A972VZR3"/>
<organism evidence="3 4">
    <name type="scientific">SAR86 cluster bacterium</name>
    <dbReference type="NCBI Taxonomy" id="2030880"/>
    <lineage>
        <taxon>Bacteria</taxon>
        <taxon>Pseudomonadati</taxon>
        <taxon>Pseudomonadota</taxon>
        <taxon>Gammaproteobacteria</taxon>
        <taxon>SAR86 cluster</taxon>
    </lineage>
</organism>
<reference evidence="3" key="1">
    <citation type="submission" date="2020-05" db="EMBL/GenBank/DDBJ databases">
        <title>Sulfur intermediates as new biogeochemical hubs in an aquatic model microbial ecosystem.</title>
        <authorList>
            <person name="Vigneron A."/>
        </authorList>
    </citation>
    <scope>NUCLEOTIDE SEQUENCE</scope>
    <source>
        <strain evidence="3">Bin.250</strain>
    </source>
</reference>
<dbReference type="InterPro" id="IPR012338">
    <property type="entry name" value="Beta-lactam/transpept-like"/>
</dbReference>
<dbReference type="InterPro" id="IPR001466">
    <property type="entry name" value="Beta-lactam-related"/>
</dbReference>
<evidence type="ECO:0000313" key="4">
    <source>
        <dbReference type="Proteomes" id="UP000754644"/>
    </source>
</evidence>
<proteinExistence type="predicted"/>
<protein>
    <submittedName>
        <fullName evidence="3">Serine hydrolase</fullName>
    </submittedName>
</protein>
<name>A0A972VZR3_9GAMM</name>
<dbReference type="EMBL" id="JABMOJ010000548">
    <property type="protein sequence ID" value="NQV66623.1"/>
    <property type="molecule type" value="Genomic_DNA"/>
</dbReference>